<name>A0A516H1C5_9PROT</name>
<dbReference type="Gene3D" id="1.10.357.10">
    <property type="entry name" value="Tetracycline Repressor, domain 2"/>
    <property type="match status" value="1"/>
</dbReference>
<reference evidence="5 6" key="1">
    <citation type="submission" date="2019-07" db="EMBL/GenBank/DDBJ databases">
        <title>Genome sequencing for Ferrovibrio sp. K5.</title>
        <authorList>
            <person name="Park S.-J."/>
        </authorList>
    </citation>
    <scope>NUCLEOTIDE SEQUENCE [LARGE SCALE GENOMIC DNA]</scope>
    <source>
        <strain evidence="5 6">K5</strain>
    </source>
</reference>
<proteinExistence type="predicted"/>
<dbReference type="OrthoDB" id="7465645at2"/>
<gene>
    <name evidence="5" type="ORF">FNB15_10060</name>
</gene>
<dbReference type="InterPro" id="IPR009057">
    <property type="entry name" value="Homeodomain-like_sf"/>
</dbReference>
<dbReference type="InterPro" id="IPR001647">
    <property type="entry name" value="HTH_TetR"/>
</dbReference>
<keyword evidence="1 2" id="KW-0238">DNA-binding</keyword>
<accession>A0A516H1C5</accession>
<dbReference type="Pfam" id="PF00440">
    <property type="entry name" value="TetR_N"/>
    <property type="match status" value="1"/>
</dbReference>
<dbReference type="PANTHER" id="PTHR30055">
    <property type="entry name" value="HTH-TYPE TRANSCRIPTIONAL REGULATOR RUTR"/>
    <property type="match status" value="1"/>
</dbReference>
<feature type="DNA-binding region" description="H-T-H motif" evidence="2">
    <location>
        <begin position="46"/>
        <end position="65"/>
    </location>
</feature>
<dbReference type="PROSITE" id="PS50977">
    <property type="entry name" value="HTH_TETR_2"/>
    <property type="match status" value="1"/>
</dbReference>
<evidence type="ECO:0000259" key="4">
    <source>
        <dbReference type="PROSITE" id="PS50977"/>
    </source>
</evidence>
<dbReference type="EMBL" id="CP041636">
    <property type="protein sequence ID" value="QDO97591.1"/>
    <property type="molecule type" value="Genomic_DNA"/>
</dbReference>
<sequence length="231" mass="26807">MTTVNKRKKPKAGTAPKRHRLLPDEREKQIVLGAIRFFAEVGFDGQTRELAKRLGITQPLLFRYFPTKQDLVDRVYKEIYLNRWNPEWQDWIEDRSTPVAVRLKRFYTEYYPTIVNHDWMRIFFQAGMRNVGFNQRYLRLVRERILLVLCGEVRHECGLPSVATVPVSPAELELYWGLHGSIVYDGIRQYIYGTAVPPEPTAVTNAKIDIFMAGLKPAVARLIKRQAGDGE</sequence>
<evidence type="ECO:0000256" key="2">
    <source>
        <dbReference type="PROSITE-ProRule" id="PRU00335"/>
    </source>
</evidence>
<evidence type="ECO:0000313" key="6">
    <source>
        <dbReference type="Proteomes" id="UP000317496"/>
    </source>
</evidence>
<dbReference type="GO" id="GO:0000976">
    <property type="term" value="F:transcription cis-regulatory region binding"/>
    <property type="evidence" value="ECO:0007669"/>
    <property type="project" value="TreeGrafter"/>
</dbReference>
<dbReference type="GO" id="GO:0003700">
    <property type="term" value="F:DNA-binding transcription factor activity"/>
    <property type="evidence" value="ECO:0007669"/>
    <property type="project" value="TreeGrafter"/>
</dbReference>
<evidence type="ECO:0000256" key="1">
    <source>
        <dbReference type="ARBA" id="ARBA00023125"/>
    </source>
</evidence>
<dbReference type="KEGG" id="fer:FNB15_10060"/>
<protein>
    <submittedName>
        <fullName evidence="5">TetR/AcrR family transcriptional regulator</fullName>
    </submittedName>
</protein>
<dbReference type="Proteomes" id="UP000317496">
    <property type="component" value="Chromosome"/>
</dbReference>
<dbReference type="PANTHER" id="PTHR30055:SF181">
    <property type="entry name" value="BLR6905 PROTEIN"/>
    <property type="match status" value="1"/>
</dbReference>
<dbReference type="InterPro" id="IPR050109">
    <property type="entry name" value="HTH-type_TetR-like_transc_reg"/>
</dbReference>
<dbReference type="PRINTS" id="PR00455">
    <property type="entry name" value="HTHTETR"/>
</dbReference>
<evidence type="ECO:0000256" key="3">
    <source>
        <dbReference type="SAM" id="MobiDB-lite"/>
    </source>
</evidence>
<organism evidence="5 6">
    <name type="scientific">Ferrovibrio terrae</name>
    <dbReference type="NCBI Taxonomy" id="2594003"/>
    <lineage>
        <taxon>Bacteria</taxon>
        <taxon>Pseudomonadati</taxon>
        <taxon>Pseudomonadota</taxon>
        <taxon>Alphaproteobacteria</taxon>
        <taxon>Rhodospirillales</taxon>
        <taxon>Rhodospirillaceae</taxon>
        <taxon>Ferrovibrio</taxon>
    </lineage>
</organism>
<feature type="domain" description="HTH tetR-type" evidence="4">
    <location>
        <begin position="24"/>
        <end position="83"/>
    </location>
</feature>
<dbReference type="RefSeq" id="WP_144068572.1">
    <property type="nucleotide sequence ID" value="NZ_CP041636.1"/>
</dbReference>
<dbReference type="AlphaFoldDB" id="A0A516H1C5"/>
<feature type="region of interest" description="Disordered" evidence="3">
    <location>
        <begin position="1"/>
        <end position="20"/>
    </location>
</feature>
<dbReference type="SUPFAM" id="SSF46689">
    <property type="entry name" value="Homeodomain-like"/>
    <property type="match status" value="1"/>
</dbReference>
<evidence type="ECO:0000313" key="5">
    <source>
        <dbReference type="EMBL" id="QDO97591.1"/>
    </source>
</evidence>
<keyword evidence="6" id="KW-1185">Reference proteome</keyword>